<dbReference type="SMART" id="SM00091">
    <property type="entry name" value="PAS"/>
    <property type="match status" value="2"/>
</dbReference>
<dbReference type="InterPro" id="IPR052155">
    <property type="entry name" value="Biofilm_reg_signaling"/>
</dbReference>
<dbReference type="NCBIfam" id="TIGR00229">
    <property type="entry name" value="sensory_box"/>
    <property type="match status" value="1"/>
</dbReference>
<evidence type="ECO:0000313" key="5">
    <source>
        <dbReference type="EMBL" id="MDO6421288.1"/>
    </source>
</evidence>
<feature type="domain" description="GGDEF" evidence="4">
    <location>
        <begin position="515"/>
        <end position="648"/>
    </location>
</feature>
<dbReference type="SMART" id="SM00267">
    <property type="entry name" value="GGDEF"/>
    <property type="match status" value="1"/>
</dbReference>
<comment type="caution">
    <text evidence="5">The sequence shown here is derived from an EMBL/GenBank/DDBJ whole genome shotgun (WGS) entry which is preliminary data.</text>
</comment>
<dbReference type="Gene3D" id="3.30.450.40">
    <property type="match status" value="1"/>
</dbReference>
<dbReference type="Gene3D" id="3.30.450.20">
    <property type="entry name" value="PAS domain"/>
    <property type="match status" value="2"/>
</dbReference>
<dbReference type="Gene3D" id="3.20.20.450">
    <property type="entry name" value="EAL domain"/>
    <property type="match status" value="1"/>
</dbReference>
<dbReference type="InterPro" id="IPR029787">
    <property type="entry name" value="Nucleotide_cyclase"/>
</dbReference>
<evidence type="ECO:0000313" key="6">
    <source>
        <dbReference type="Proteomes" id="UP001169760"/>
    </source>
</evidence>
<dbReference type="InterPro" id="IPR003018">
    <property type="entry name" value="GAF"/>
</dbReference>
<dbReference type="InterPro" id="IPR035919">
    <property type="entry name" value="EAL_sf"/>
</dbReference>
<feature type="domain" description="PAC" evidence="2">
    <location>
        <begin position="432"/>
        <end position="482"/>
    </location>
</feature>
<dbReference type="EMBL" id="JAUOPB010000001">
    <property type="protein sequence ID" value="MDO6421288.1"/>
    <property type="molecule type" value="Genomic_DNA"/>
</dbReference>
<dbReference type="Pfam" id="PF00563">
    <property type="entry name" value="EAL"/>
    <property type="match status" value="1"/>
</dbReference>
<dbReference type="InterPro" id="IPR001633">
    <property type="entry name" value="EAL_dom"/>
</dbReference>
<dbReference type="Pfam" id="PF13426">
    <property type="entry name" value="PAS_9"/>
    <property type="match status" value="1"/>
</dbReference>
<dbReference type="SMART" id="SM00065">
    <property type="entry name" value="GAF"/>
    <property type="match status" value="1"/>
</dbReference>
<dbReference type="PANTHER" id="PTHR44757:SF2">
    <property type="entry name" value="BIOFILM ARCHITECTURE MAINTENANCE PROTEIN MBAA"/>
    <property type="match status" value="1"/>
</dbReference>
<dbReference type="AlphaFoldDB" id="A0AAW7X420"/>
<dbReference type="Pfam" id="PF13596">
    <property type="entry name" value="PAS_10"/>
    <property type="match status" value="1"/>
</dbReference>
<gene>
    <name evidence="5" type="ORF">Q4521_02265</name>
</gene>
<protein>
    <submittedName>
        <fullName evidence="5">EAL domain-containing protein</fullName>
    </submittedName>
</protein>
<dbReference type="Gene3D" id="3.30.70.270">
    <property type="match status" value="1"/>
</dbReference>
<accession>A0AAW7X420</accession>
<dbReference type="InterPro" id="IPR000700">
    <property type="entry name" value="PAS-assoc_C"/>
</dbReference>
<evidence type="ECO:0000259" key="2">
    <source>
        <dbReference type="PROSITE" id="PS50113"/>
    </source>
</evidence>
<dbReference type="RefSeq" id="WP_303490632.1">
    <property type="nucleotide sequence ID" value="NZ_JAUOPB010000001.1"/>
</dbReference>
<dbReference type="InterPro" id="IPR000160">
    <property type="entry name" value="GGDEF_dom"/>
</dbReference>
<dbReference type="InterPro" id="IPR035965">
    <property type="entry name" value="PAS-like_dom_sf"/>
</dbReference>
<dbReference type="PROSITE" id="PS50112">
    <property type="entry name" value="PAS"/>
    <property type="match status" value="1"/>
</dbReference>
<dbReference type="InterPro" id="IPR029016">
    <property type="entry name" value="GAF-like_dom_sf"/>
</dbReference>
<evidence type="ECO:0000259" key="3">
    <source>
        <dbReference type="PROSITE" id="PS50883"/>
    </source>
</evidence>
<dbReference type="CDD" id="cd01949">
    <property type="entry name" value="GGDEF"/>
    <property type="match status" value="1"/>
</dbReference>
<dbReference type="SUPFAM" id="SSF55073">
    <property type="entry name" value="Nucleotide cyclase"/>
    <property type="match status" value="1"/>
</dbReference>
<feature type="domain" description="PAS" evidence="1">
    <location>
        <begin position="360"/>
        <end position="400"/>
    </location>
</feature>
<dbReference type="InterPro" id="IPR043128">
    <property type="entry name" value="Rev_trsase/Diguanyl_cyclase"/>
</dbReference>
<dbReference type="PROSITE" id="PS50887">
    <property type="entry name" value="GGDEF"/>
    <property type="match status" value="1"/>
</dbReference>
<evidence type="ECO:0000259" key="4">
    <source>
        <dbReference type="PROSITE" id="PS50887"/>
    </source>
</evidence>
<feature type="domain" description="EAL" evidence="3">
    <location>
        <begin position="657"/>
        <end position="908"/>
    </location>
</feature>
<dbReference type="Pfam" id="PF01590">
    <property type="entry name" value="GAF"/>
    <property type="match status" value="1"/>
</dbReference>
<dbReference type="SUPFAM" id="SSF55781">
    <property type="entry name" value="GAF domain-like"/>
    <property type="match status" value="1"/>
</dbReference>
<sequence length="913" mass="103500">MSEYHQLLKRQIGKHLTDTTAQTSGELETFFSAVSDAYHEFDEDRNLLERSLEISSAELLEKNTELRAMFAAIPEVLILLDENDKIISFQDNERQAAHFIFAVEKVGKYLRDVIQPEIYKDLLATVKTSRTKNAKTTFEFSQNTSQNDQRHYESRIIPITQSVTMLLIRDITDRKQKDLDILTSVRRLELQNEVLLELNTRTESHNDLEEFYKTLAASVAKALNVQEVSLWFVDEKEKCFQCALHYNARTKIIKKGNTLELKNIQNYTAALHSGRAMVVENIYDDPRAIEIEKDGTIGAFIHAPIRASSKLLGVLRIEQPEVKRKWRPDEQQFAASAADLTSLVYERWQREATQLALQESEERFKVLAETTEVAIFAIREKFVYANPSMERLIGYTEEELCALSVKILFGDVFASNFPRLSSVKDSAKNKIQKLEVEVATGKGESVWLHTNVAPAMFDGQLTWLASAFDITEQKSTEARLRYQAYHDRLTGLPNRAKLMESISRCLEKASRDKYYRFAICFADIDRFKSINDSLGHLVGDQLLLEVARRLTSNISPLDLVARIGGDEFILLIDNITNEGDIHALVKSLQTAISKPIAISPHELVTSATFGVAIVDHNYEHAESILRDADLAMYQAKTQESSRLCIFDTDMRNLLQQQIETENDLRNAIHNNELRLAYQPIVDFKTGKTVFFEAYVKWRRKKLIAPTVEGFTQRPEDTGALIPAGEWMLRTIVQQLTDWSLMHEPTPISVNLSARQFETASLLERVINILQSSPAAENKICIEVKESFLDSNTLHASMDRLKSIGCDVLVEGFANGLADCASLNALPIKIIKLHPNITNTIDQGDAYQAFAKASIDLLHSFGFKVVAQGIQTRRQLKTLIALGCDFGQGEYFSEPIGQEVAFTQMAHTWDEVLL</sequence>
<proteinExistence type="predicted"/>
<dbReference type="CDD" id="cd00130">
    <property type="entry name" value="PAS"/>
    <property type="match status" value="1"/>
</dbReference>
<name>A0AAW7X420_9GAMM</name>
<dbReference type="PROSITE" id="PS50113">
    <property type="entry name" value="PAC"/>
    <property type="match status" value="1"/>
</dbReference>
<dbReference type="SMART" id="SM00052">
    <property type="entry name" value="EAL"/>
    <property type="match status" value="1"/>
</dbReference>
<dbReference type="SUPFAM" id="SSF55785">
    <property type="entry name" value="PYP-like sensor domain (PAS domain)"/>
    <property type="match status" value="2"/>
</dbReference>
<dbReference type="PROSITE" id="PS50883">
    <property type="entry name" value="EAL"/>
    <property type="match status" value="1"/>
</dbReference>
<dbReference type="InterPro" id="IPR000014">
    <property type="entry name" value="PAS"/>
</dbReference>
<dbReference type="CDD" id="cd01948">
    <property type="entry name" value="EAL"/>
    <property type="match status" value="1"/>
</dbReference>
<organism evidence="5 6">
    <name type="scientific">Saccharophagus degradans</name>
    <dbReference type="NCBI Taxonomy" id="86304"/>
    <lineage>
        <taxon>Bacteria</taxon>
        <taxon>Pseudomonadati</taxon>
        <taxon>Pseudomonadota</taxon>
        <taxon>Gammaproteobacteria</taxon>
        <taxon>Cellvibrionales</taxon>
        <taxon>Cellvibrionaceae</taxon>
        <taxon>Saccharophagus</taxon>
    </lineage>
</organism>
<dbReference type="NCBIfam" id="TIGR00254">
    <property type="entry name" value="GGDEF"/>
    <property type="match status" value="1"/>
</dbReference>
<dbReference type="Pfam" id="PF00990">
    <property type="entry name" value="GGDEF"/>
    <property type="match status" value="1"/>
</dbReference>
<dbReference type="PANTHER" id="PTHR44757">
    <property type="entry name" value="DIGUANYLATE CYCLASE DGCP"/>
    <property type="match status" value="1"/>
</dbReference>
<dbReference type="Proteomes" id="UP001169760">
    <property type="component" value="Unassembled WGS sequence"/>
</dbReference>
<reference evidence="5" key="1">
    <citation type="submission" date="2023-07" db="EMBL/GenBank/DDBJ databases">
        <title>Genome content predicts the carbon catabolic preferences of heterotrophic bacteria.</title>
        <authorList>
            <person name="Gralka M."/>
        </authorList>
    </citation>
    <scope>NUCLEOTIDE SEQUENCE</scope>
    <source>
        <strain evidence="5">I3M17_2</strain>
    </source>
</reference>
<dbReference type="SUPFAM" id="SSF141868">
    <property type="entry name" value="EAL domain-like"/>
    <property type="match status" value="1"/>
</dbReference>
<evidence type="ECO:0000259" key="1">
    <source>
        <dbReference type="PROSITE" id="PS50112"/>
    </source>
</evidence>